<evidence type="ECO:0000313" key="2">
    <source>
        <dbReference type="EMBL" id="CCF34078.1"/>
    </source>
</evidence>
<proteinExistence type="predicted"/>
<gene>
    <name evidence="2" type="ORF">CH063_06148</name>
    <name evidence="3" type="ORF">CH63R_03940</name>
</gene>
<protein>
    <submittedName>
        <fullName evidence="2">Uncharacterized protein</fullName>
    </submittedName>
</protein>
<evidence type="ECO:0000256" key="1">
    <source>
        <dbReference type="SAM" id="Phobius"/>
    </source>
</evidence>
<dbReference type="EMBL" id="CACQ02001004">
    <property type="protein sequence ID" value="CCF34078.1"/>
    <property type="molecule type" value="Genomic_DNA"/>
</dbReference>
<dbReference type="AlphaFoldDB" id="H1V1H6"/>
<dbReference type="RefSeq" id="XP_018160161.1">
    <property type="nucleotide sequence ID" value="XM_018298915.1"/>
</dbReference>
<dbReference type="GeneID" id="28863022"/>
<dbReference type="EMBL" id="LTAN01000003">
    <property type="protein sequence ID" value="OBR11644.1"/>
    <property type="molecule type" value="Genomic_DNA"/>
</dbReference>
<reference evidence="3" key="3">
    <citation type="submission" date="2016-02" db="EMBL/GenBank/DDBJ databases">
        <title>Resequencing and annotation of the Colletotrichum higginsianum genome.</title>
        <authorList>
            <person name="O'Connell R."/>
            <person name="Zambounis A."/>
            <person name="Thon M."/>
            <person name="Dallery J.-F."/>
        </authorList>
    </citation>
    <scope>NUCLEOTIDE SEQUENCE [LARGE SCALE GENOMIC DNA]</scope>
    <source>
        <strain evidence="3">IMI 349063</strain>
    </source>
</reference>
<organism evidence="2 4">
    <name type="scientific">Colletotrichum higginsianum (strain IMI 349063)</name>
    <name type="common">Crucifer anthracnose fungus</name>
    <dbReference type="NCBI Taxonomy" id="759273"/>
    <lineage>
        <taxon>Eukaryota</taxon>
        <taxon>Fungi</taxon>
        <taxon>Dikarya</taxon>
        <taxon>Ascomycota</taxon>
        <taxon>Pezizomycotina</taxon>
        <taxon>Sordariomycetes</taxon>
        <taxon>Hypocreomycetidae</taxon>
        <taxon>Glomerellales</taxon>
        <taxon>Glomerellaceae</taxon>
        <taxon>Colletotrichum</taxon>
        <taxon>Colletotrichum destructivum species complex</taxon>
    </lineage>
</organism>
<feature type="transmembrane region" description="Helical" evidence="1">
    <location>
        <begin position="105"/>
        <end position="125"/>
    </location>
</feature>
<keyword evidence="1" id="KW-1133">Transmembrane helix</keyword>
<evidence type="ECO:0000313" key="3">
    <source>
        <dbReference type="EMBL" id="OBR11644.1"/>
    </source>
</evidence>
<name>H1V1H6_COLHI</name>
<accession>H1V1H6</accession>
<keyword evidence="1" id="KW-0472">Membrane</keyword>
<keyword evidence="5" id="KW-1185">Reference proteome</keyword>
<evidence type="ECO:0000313" key="5">
    <source>
        <dbReference type="Proteomes" id="UP000092177"/>
    </source>
</evidence>
<dbReference type="OrthoDB" id="5428040at2759"/>
<dbReference type="KEGG" id="chig:CH63R_03940"/>
<reference evidence="2" key="1">
    <citation type="submission" date="2011-12" db="EMBL/GenBank/DDBJ databases">
        <title>The genome sequence of Colletotrichum higginsianum IMI 34906.</title>
        <authorList>
            <person name="Ma L.-J."/>
            <person name="O'Connell R."/>
            <person name="van Themaat E.V.L."/>
            <person name="Stueber K."/>
            <person name="Young S.K."/>
            <person name="Zeng Q."/>
            <person name="Gargeya S."/>
            <person name="Fitzgerald M."/>
            <person name="Haas B."/>
            <person name="Abouelleil A."/>
            <person name="Alvarado L."/>
            <person name="Arachchi H.M."/>
            <person name="Berlin A."/>
            <person name="Chapman S.B."/>
            <person name="Gearin G."/>
            <person name="Goldberg J."/>
            <person name="Griggs A."/>
            <person name="Gujja S."/>
            <person name="Hansen M."/>
            <person name="Heiman D."/>
            <person name="Howarth C."/>
            <person name="Larimer J."/>
            <person name="Lui A."/>
            <person name="MacDonald P.J.P."/>
            <person name="McCowen C."/>
            <person name="Montmayeur A."/>
            <person name="Murphy C."/>
            <person name="Neiman D."/>
            <person name="Pearson M."/>
            <person name="Priest M."/>
            <person name="Roberts A."/>
            <person name="Saif S."/>
            <person name="Shea T."/>
            <person name="Sisk P."/>
            <person name="Stolte C."/>
            <person name="Sykes S."/>
            <person name="Wortman J."/>
            <person name="Nusbaum C."/>
            <person name="Birren B."/>
        </authorList>
    </citation>
    <scope>NUCLEOTIDE SEQUENCE [LARGE SCALE GENOMIC DNA]</scope>
    <source>
        <strain evidence="2">IMI 349063</strain>
    </source>
</reference>
<sequence>MASVSSGRQPSGATCCWSSPPSAFSSSGGSAKAPHTETAVTLPAVLLGFTIKAEAFIYTSLIAGIVLDRHNIPLSRVAEIQVIRLTNDRPLRLAWLLVTSARSSALQVGLAILLLLTTLVVHFYFGALLSEPGPDVSC</sequence>
<dbReference type="VEuPathDB" id="FungiDB:CH63R_03940"/>
<reference evidence="4" key="2">
    <citation type="journal article" date="2012" name="Nat. Genet.">
        <title>Lifestyle transitions in plant pathogenic Colletotrichum fungi deciphered by genome and transcriptome analyses.</title>
        <authorList>
            <person name="O'Connell R.J."/>
            <person name="Thon M.R."/>
            <person name="Hacquard S."/>
            <person name="Amyotte S.G."/>
            <person name="Kleemann J."/>
            <person name="Torres M.F."/>
            <person name="Damm U."/>
            <person name="Buiate E.A."/>
            <person name="Epstein L."/>
            <person name="Alkan N."/>
            <person name="Altmueller J."/>
            <person name="Alvarado-Balderrama L."/>
            <person name="Bauser C.A."/>
            <person name="Becker C."/>
            <person name="Birren B.W."/>
            <person name="Chen Z."/>
            <person name="Choi J."/>
            <person name="Crouch J.A."/>
            <person name="Duvick J.P."/>
            <person name="Farman M.A."/>
            <person name="Gan P."/>
            <person name="Heiman D."/>
            <person name="Henrissat B."/>
            <person name="Howard R.J."/>
            <person name="Kabbage M."/>
            <person name="Koch C."/>
            <person name="Kracher B."/>
            <person name="Kubo Y."/>
            <person name="Law A.D."/>
            <person name="Lebrun M.-H."/>
            <person name="Lee Y.-H."/>
            <person name="Miyara I."/>
            <person name="Moore N."/>
            <person name="Neumann U."/>
            <person name="Nordstroem K."/>
            <person name="Panaccione D.G."/>
            <person name="Panstruga R."/>
            <person name="Place M."/>
            <person name="Proctor R.H."/>
            <person name="Prusky D."/>
            <person name="Rech G."/>
            <person name="Reinhardt R."/>
            <person name="Rollins J.A."/>
            <person name="Rounsley S."/>
            <person name="Schardl C.L."/>
            <person name="Schwartz D.C."/>
            <person name="Shenoy N."/>
            <person name="Shirasu K."/>
            <person name="Sikhakolli U.R."/>
            <person name="Stueber K."/>
            <person name="Sukno S.A."/>
            <person name="Sweigard J.A."/>
            <person name="Takano Y."/>
            <person name="Takahara H."/>
            <person name="Trail F."/>
            <person name="van der Does H.C."/>
            <person name="Voll L.M."/>
            <person name="Will I."/>
            <person name="Young S."/>
            <person name="Zeng Q."/>
            <person name="Zhang J."/>
            <person name="Zhou S."/>
            <person name="Dickman M.B."/>
            <person name="Schulze-Lefert P."/>
            <person name="Ver Loren van Themaat E."/>
            <person name="Ma L.-J."/>
            <person name="Vaillancourt L.J."/>
        </authorList>
    </citation>
    <scope>NUCLEOTIDE SEQUENCE [LARGE SCALE GENOMIC DNA]</scope>
    <source>
        <strain evidence="4">IMI 349063</strain>
    </source>
</reference>
<keyword evidence="1" id="KW-0812">Transmembrane</keyword>
<dbReference type="Proteomes" id="UP000007174">
    <property type="component" value="Unassembled WGS sequence"/>
</dbReference>
<dbReference type="HOGENOM" id="CLU_1855127_0_0_1"/>
<dbReference type="Proteomes" id="UP000092177">
    <property type="component" value="Chromosome 3"/>
</dbReference>
<reference evidence="5" key="4">
    <citation type="journal article" date="2017" name="BMC Genomics">
        <title>Gapless genome assembly of Colletotrichum higginsianum reveals chromosome structure and association of transposable elements with secondary metabolite gene clusters.</title>
        <authorList>
            <person name="Dallery J.-F."/>
            <person name="Lapalu N."/>
            <person name="Zampounis A."/>
            <person name="Pigne S."/>
            <person name="Luyten I."/>
            <person name="Amselem J."/>
            <person name="Wittenberg A.H.J."/>
            <person name="Zhou S."/>
            <person name="de Queiroz M.V."/>
            <person name="Robin G.P."/>
            <person name="Auger A."/>
            <person name="Hainaut M."/>
            <person name="Henrissat B."/>
            <person name="Kim K.-T."/>
            <person name="Lee Y.-H."/>
            <person name="Lespinet O."/>
            <person name="Schwartz D.C."/>
            <person name="Thon M.R."/>
            <person name="O'Connell R.J."/>
        </authorList>
    </citation>
    <scope>NUCLEOTIDE SEQUENCE [LARGE SCALE GENOMIC DNA]</scope>
    <source>
        <strain evidence="5">IMI 349063</strain>
    </source>
</reference>
<evidence type="ECO:0000313" key="4">
    <source>
        <dbReference type="Proteomes" id="UP000007174"/>
    </source>
</evidence>